<dbReference type="SMART" id="SM00304">
    <property type="entry name" value="HAMP"/>
    <property type="match status" value="1"/>
</dbReference>
<dbReference type="Gene3D" id="3.30.565.10">
    <property type="entry name" value="Histidine kinase-like ATPase, C-terminal domain"/>
    <property type="match status" value="1"/>
</dbReference>
<feature type="domain" description="Histidine kinase" evidence="13">
    <location>
        <begin position="143"/>
        <end position="353"/>
    </location>
</feature>
<evidence type="ECO:0000313" key="15">
    <source>
        <dbReference type="EMBL" id="BAV64422.1"/>
    </source>
</evidence>
<feature type="transmembrane region" description="Helical" evidence="11">
    <location>
        <begin position="56"/>
        <end position="77"/>
    </location>
</feature>
<reference evidence="15 16" key="1">
    <citation type="submission" date="2016-10" db="EMBL/GenBank/DDBJ databases">
        <title>Complete Genome Sequence of the Nonylphenol-Degrading Bacterium Sphingobium cloacae JCM 10874T.</title>
        <authorList>
            <person name="Ootsuka M."/>
            <person name="Nishizawa T."/>
            <person name="Ohta H."/>
        </authorList>
    </citation>
    <scope>NUCLEOTIDE SEQUENCE [LARGE SCALE GENOMIC DNA]</scope>
    <source>
        <strain evidence="15 16">JCM 10874</strain>
    </source>
</reference>
<dbReference type="Pfam" id="PF00672">
    <property type="entry name" value="HAMP"/>
    <property type="match status" value="1"/>
</dbReference>
<evidence type="ECO:0000256" key="8">
    <source>
        <dbReference type="ARBA" id="ARBA00022989"/>
    </source>
</evidence>
<dbReference type="PROSITE" id="PS50885">
    <property type="entry name" value="HAMP"/>
    <property type="match status" value="1"/>
</dbReference>
<evidence type="ECO:0000256" key="3">
    <source>
        <dbReference type="ARBA" id="ARBA00012438"/>
    </source>
</evidence>
<dbReference type="InterPro" id="IPR004358">
    <property type="entry name" value="Sig_transdc_His_kin-like_C"/>
</dbReference>
<evidence type="ECO:0000256" key="10">
    <source>
        <dbReference type="ARBA" id="ARBA00023136"/>
    </source>
</evidence>
<evidence type="ECO:0000256" key="11">
    <source>
        <dbReference type="SAM" id="Phobius"/>
    </source>
</evidence>
<evidence type="ECO:0000256" key="1">
    <source>
        <dbReference type="ARBA" id="ARBA00000085"/>
    </source>
</evidence>
<dbReference type="PRINTS" id="PR00344">
    <property type="entry name" value="BCTRLSENSOR"/>
</dbReference>
<feature type="transmembrane region" description="Helical" evidence="11">
    <location>
        <begin position="12"/>
        <end position="36"/>
    </location>
</feature>
<dbReference type="InterPro" id="IPR036097">
    <property type="entry name" value="HisK_dim/P_sf"/>
</dbReference>
<dbReference type="SUPFAM" id="SSF55874">
    <property type="entry name" value="ATPase domain of HSP90 chaperone/DNA topoisomerase II/histidine kinase"/>
    <property type="match status" value="1"/>
</dbReference>
<evidence type="ECO:0000259" key="14">
    <source>
        <dbReference type="PROSITE" id="PS50885"/>
    </source>
</evidence>
<keyword evidence="9" id="KW-0902">Two-component regulatory system</keyword>
<feature type="signal peptide" evidence="12">
    <location>
        <begin position="1"/>
        <end position="19"/>
    </location>
</feature>
<organism evidence="15 16">
    <name type="scientific">Sphingobium cloacae</name>
    <dbReference type="NCBI Taxonomy" id="120107"/>
    <lineage>
        <taxon>Bacteria</taxon>
        <taxon>Pseudomonadati</taxon>
        <taxon>Pseudomonadota</taxon>
        <taxon>Alphaproteobacteria</taxon>
        <taxon>Sphingomonadales</taxon>
        <taxon>Sphingomonadaceae</taxon>
        <taxon>Sphingobium</taxon>
    </lineage>
</organism>
<keyword evidence="16" id="KW-1185">Reference proteome</keyword>
<dbReference type="InterPro" id="IPR003661">
    <property type="entry name" value="HisK_dim/P_dom"/>
</dbReference>
<keyword evidence="10 11" id="KW-0472">Membrane</keyword>
<dbReference type="InterPro" id="IPR005467">
    <property type="entry name" value="His_kinase_dom"/>
</dbReference>
<name>A0A1E1F1S8_9SPHN</name>
<keyword evidence="6 11" id="KW-0812">Transmembrane</keyword>
<dbReference type="PANTHER" id="PTHR45436">
    <property type="entry name" value="SENSOR HISTIDINE KINASE YKOH"/>
    <property type="match status" value="1"/>
</dbReference>
<sequence length="353" mass="37271">MNRRISLARQLSLAMAALAVSTVLVSTAAFNIVYGVLEQLHVVAPLPPGVADTTGVDVGIVLAVCVMVLAFALAIALRLARRIVRPLDAVGAAARRIARGDLAARVAPTEEVHGETALLVSDFNAMADRLQRMADGVATWNAQIAHELRTPLTVLKGRLQGAKDGVFPLDAALVDGLLGQVDGLARLVEDLRSVSLADSGRLELILADVDLEAELAEMAPMLRSMLEPAGFTLRMDLRPSRVRADAARVKQAVLALVDNASRHADPCELVIAVHLTGSEVVLSVADAGPGLPSALEDDAFRLFVHGERVGARSSEGSGLGLAIVRGIARAHGGDVRYRRGPDRFAFVVTIPRG</sequence>
<dbReference type="CDD" id="cd00082">
    <property type="entry name" value="HisKA"/>
    <property type="match status" value="1"/>
</dbReference>
<evidence type="ECO:0000256" key="5">
    <source>
        <dbReference type="ARBA" id="ARBA00022679"/>
    </source>
</evidence>
<keyword evidence="7 15" id="KW-0418">Kinase</keyword>
<evidence type="ECO:0000256" key="12">
    <source>
        <dbReference type="SAM" id="SignalP"/>
    </source>
</evidence>
<dbReference type="SMART" id="SM00387">
    <property type="entry name" value="HATPase_c"/>
    <property type="match status" value="1"/>
</dbReference>
<proteinExistence type="predicted"/>
<dbReference type="Proteomes" id="UP000218272">
    <property type="component" value="Chromosome SCLO_1"/>
</dbReference>
<dbReference type="AlphaFoldDB" id="A0A1E1F1S8"/>
<dbReference type="EC" id="2.7.13.3" evidence="3"/>
<comment type="subcellular location">
    <subcellularLocation>
        <location evidence="2">Membrane</location>
    </subcellularLocation>
</comment>
<evidence type="ECO:0000313" key="16">
    <source>
        <dbReference type="Proteomes" id="UP000218272"/>
    </source>
</evidence>
<evidence type="ECO:0000256" key="7">
    <source>
        <dbReference type="ARBA" id="ARBA00022777"/>
    </source>
</evidence>
<dbReference type="InterPro" id="IPR003660">
    <property type="entry name" value="HAMP_dom"/>
</dbReference>
<evidence type="ECO:0000256" key="6">
    <source>
        <dbReference type="ARBA" id="ARBA00022692"/>
    </source>
</evidence>
<dbReference type="GO" id="GO:0000155">
    <property type="term" value="F:phosphorelay sensor kinase activity"/>
    <property type="evidence" value="ECO:0007669"/>
    <property type="project" value="InterPro"/>
</dbReference>
<keyword evidence="12" id="KW-0732">Signal</keyword>
<keyword evidence="4" id="KW-0597">Phosphoprotein</keyword>
<dbReference type="EMBL" id="AP017655">
    <property type="protein sequence ID" value="BAV64422.1"/>
    <property type="molecule type" value="Genomic_DNA"/>
</dbReference>
<evidence type="ECO:0000256" key="4">
    <source>
        <dbReference type="ARBA" id="ARBA00022553"/>
    </source>
</evidence>
<comment type="catalytic activity">
    <reaction evidence="1">
        <text>ATP + protein L-histidine = ADP + protein N-phospho-L-histidine.</text>
        <dbReference type="EC" id="2.7.13.3"/>
    </reaction>
</comment>
<dbReference type="CDD" id="cd00075">
    <property type="entry name" value="HATPase"/>
    <property type="match status" value="1"/>
</dbReference>
<dbReference type="OrthoDB" id="913606at2"/>
<dbReference type="SUPFAM" id="SSF47384">
    <property type="entry name" value="Homodimeric domain of signal transducing histidine kinase"/>
    <property type="match status" value="1"/>
</dbReference>
<dbReference type="InterPro" id="IPR050428">
    <property type="entry name" value="TCS_sensor_his_kinase"/>
</dbReference>
<dbReference type="PANTHER" id="PTHR45436:SF5">
    <property type="entry name" value="SENSOR HISTIDINE KINASE TRCS"/>
    <property type="match status" value="1"/>
</dbReference>
<evidence type="ECO:0000256" key="2">
    <source>
        <dbReference type="ARBA" id="ARBA00004370"/>
    </source>
</evidence>
<dbReference type="SMART" id="SM00388">
    <property type="entry name" value="HisKA"/>
    <property type="match status" value="1"/>
</dbReference>
<dbReference type="SUPFAM" id="SSF158472">
    <property type="entry name" value="HAMP domain-like"/>
    <property type="match status" value="1"/>
</dbReference>
<dbReference type="CDD" id="cd06225">
    <property type="entry name" value="HAMP"/>
    <property type="match status" value="1"/>
</dbReference>
<dbReference type="KEGG" id="sclo:SCLO_1013820"/>
<dbReference type="InterPro" id="IPR036890">
    <property type="entry name" value="HATPase_C_sf"/>
</dbReference>
<dbReference type="Pfam" id="PF00512">
    <property type="entry name" value="HisKA"/>
    <property type="match status" value="1"/>
</dbReference>
<keyword evidence="8 11" id="KW-1133">Transmembrane helix</keyword>
<dbReference type="Gene3D" id="1.10.287.130">
    <property type="match status" value="1"/>
</dbReference>
<feature type="chain" id="PRO_5009112417" description="histidine kinase" evidence="12">
    <location>
        <begin position="20"/>
        <end position="353"/>
    </location>
</feature>
<dbReference type="PROSITE" id="PS50109">
    <property type="entry name" value="HIS_KIN"/>
    <property type="match status" value="1"/>
</dbReference>
<evidence type="ECO:0000256" key="9">
    <source>
        <dbReference type="ARBA" id="ARBA00023012"/>
    </source>
</evidence>
<dbReference type="InterPro" id="IPR003594">
    <property type="entry name" value="HATPase_dom"/>
</dbReference>
<keyword evidence="5" id="KW-0808">Transferase</keyword>
<feature type="domain" description="HAMP" evidence="14">
    <location>
        <begin position="81"/>
        <end position="135"/>
    </location>
</feature>
<dbReference type="GO" id="GO:0005886">
    <property type="term" value="C:plasma membrane"/>
    <property type="evidence" value="ECO:0007669"/>
    <property type="project" value="TreeGrafter"/>
</dbReference>
<protein>
    <recommendedName>
        <fullName evidence="3">histidine kinase</fullName>
        <ecNumber evidence="3">2.7.13.3</ecNumber>
    </recommendedName>
</protein>
<gene>
    <name evidence="15" type="ORF">SCLO_1013820</name>
</gene>
<dbReference type="Gene3D" id="6.10.340.10">
    <property type="match status" value="1"/>
</dbReference>
<evidence type="ECO:0000259" key="13">
    <source>
        <dbReference type="PROSITE" id="PS50109"/>
    </source>
</evidence>
<dbReference type="RefSeq" id="WP_066516167.1">
    <property type="nucleotide sequence ID" value="NZ_AP017655.1"/>
</dbReference>
<dbReference type="Pfam" id="PF02518">
    <property type="entry name" value="HATPase_c"/>
    <property type="match status" value="1"/>
</dbReference>
<accession>A0A1E1F1S8</accession>